<sequence precursor="true">MKGYKRDETGVSPIIGEMLMLSLVLILVALFAVSASQYIPGDREPSLNVMMEKYAPNTTTGYYNVTLWHKGGDTVSVRDVKIILSNNTNRIPLNYENFSINNDGSINNFMPGDYMEIDPEENVSGYTIQMVVSNSVVFFGRVEG</sequence>
<evidence type="ECO:0000313" key="2">
    <source>
        <dbReference type="EMBL" id="ADN35391.1"/>
    </source>
</evidence>
<dbReference type="AlphaFoldDB" id="E1RI06"/>
<evidence type="ECO:0000313" key="3">
    <source>
        <dbReference type="Proteomes" id="UP000006565"/>
    </source>
</evidence>
<proteinExistence type="predicted"/>
<reference evidence="2 3" key="1">
    <citation type="journal article" date="2010" name="Stand. Genomic Sci.">
        <title>Complete genome sequence of Methanoplanus petrolearius type strain (SEBR 4847).</title>
        <authorList>
            <person name="Brambilla E."/>
            <person name="Djao O.D."/>
            <person name="Daligault H."/>
            <person name="Lapidus A."/>
            <person name="Lucas S."/>
            <person name="Hammon N."/>
            <person name="Nolan M."/>
            <person name="Tice H."/>
            <person name="Cheng J.F."/>
            <person name="Han C."/>
            <person name="Tapia R."/>
            <person name="Goodwin L."/>
            <person name="Pitluck S."/>
            <person name="Liolios K."/>
            <person name="Ivanova N."/>
            <person name="Mavromatis K."/>
            <person name="Mikhailova N."/>
            <person name="Pati A."/>
            <person name="Chen A."/>
            <person name="Palaniappan K."/>
            <person name="Land M."/>
            <person name="Hauser L."/>
            <person name="Chang Y.J."/>
            <person name="Jeffries C.D."/>
            <person name="Rohde M."/>
            <person name="Spring S."/>
            <person name="Sikorski J."/>
            <person name="Goker M."/>
            <person name="Woyke T."/>
            <person name="Bristow J."/>
            <person name="Eisen J.A."/>
            <person name="Markowitz V."/>
            <person name="Hugenholtz P."/>
            <person name="Kyrpides N.C."/>
            <person name="Klenk H.P."/>
        </authorList>
    </citation>
    <scope>NUCLEOTIDE SEQUENCE [LARGE SCALE GENOMIC DNA]</scope>
    <source>
        <strain evidence="3">DSM 11571 / OCM 486 / SEBR 4847</strain>
    </source>
</reference>
<dbReference type="KEGG" id="mpi:Mpet_0617"/>
<gene>
    <name evidence="2" type="ordered locus">Mpet_0617</name>
</gene>
<dbReference type="eggNOG" id="arCOG02420">
    <property type="taxonomic scope" value="Archaea"/>
</dbReference>
<dbReference type="RefSeq" id="WP_013328569.1">
    <property type="nucleotide sequence ID" value="NC_014507.1"/>
</dbReference>
<dbReference type="InterPro" id="IPR012859">
    <property type="entry name" value="Pilin_N_archaeal"/>
</dbReference>
<dbReference type="Pfam" id="PF07790">
    <property type="entry name" value="Pilin_N"/>
    <property type="match status" value="1"/>
</dbReference>
<dbReference type="Proteomes" id="UP000006565">
    <property type="component" value="Chromosome"/>
</dbReference>
<accession>E1RI06</accession>
<name>E1RI06_METP4</name>
<dbReference type="PANTHER" id="PTHR38138">
    <property type="entry name" value="VNG6441H"/>
    <property type="match status" value="1"/>
</dbReference>
<dbReference type="PANTHER" id="PTHR38138:SF1">
    <property type="entry name" value="ARCHAEAL TYPE IV PILIN N-TERMINAL DOMAIN-CONTAINING PROTEIN"/>
    <property type="match status" value="1"/>
</dbReference>
<dbReference type="HOGENOM" id="CLU_1840568_0_0_2"/>
<dbReference type="OrthoDB" id="111971at2157"/>
<dbReference type="GeneID" id="9743066"/>
<keyword evidence="3" id="KW-1185">Reference proteome</keyword>
<protein>
    <recommendedName>
        <fullName evidence="1">Archaeal Type IV pilin N-terminal domain-containing protein</fullName>
    </recommendedName>
</protein>
<organism evidence="2 3">
    <name type="scientific">Methanolacinia petrolearia (strain DSM 11571 / OCM 486 / SEBR 4847)</name>
    <name type="common">Methanoplanus petrolearius</name>
    <dbReference type="NCBI Taxonomy" id="679926"/>
    <lineage>
        <taxon>Archaea</taxon>
        <taxon>Methanobacteriati</taxon>
        <taxon>Methanobacteriota</taxon>
        <taxon>Stenosarchaea group</taxon>
        <taxon>Methanomicrobia</taxon>
        <taxon>Methanomicrobiales</taxon>
        <taxon>Methanomicrobiaceae</taxon>
        <taxon>Methanolacinia</taxon>
    </lineage>
</organism>
<evidence type="ECO:0000259" key="1">
    <source>
        <dbReference type="Pfam" id="PF07790"/>
    </source>
</evidence>
<dbReference type="EMBL" id="CP002117">
    <property type="protein sequence ID" value="ADN35391.1"/>
    <property type="molecule type" value="Genomic_DNA"/>
</dbReference>
<dbReference type="STRING" id="679926.Mpet_0617"/>
<feature type="domain" description="Archaeal Type IV pilin N-terminal" evidence="1">
    <location>
        <begin position="10"/>
        <end position="88"/>
    </location>
</feature>